<comment type="caution">
    <text evidence="1">The sequence shown here is derived from an EMBL/GenBank/DDBJ whole genome shotgun (WGS) entry which is preliminary data.</text>
</comment>
<evidence type="ECO:0000313" key="1">
    <source>
        <dbReference type="EMBL" id="KAJ3832385.1"/>
    </source>
</evidence>
<gene>
    <name evidence="1" type="ORF">F5878DRAFT_646819</name>
</gene>
<protein>
    <submittedName>
        <fullName evidence="1">Uncharacterized protein</fullName>
    </submittedName>
</protein>
<accession>A0AA38NXD1</accession>
<dbReference type="EMBL" id="MU806977">
    <property type="protein sequence ID" value="KAJ3832385.1"/>
    <property type="molecule type" value="Genomic_DNA"/>
</dbReference>
<dbReference type="AlphaFoldDB" id="A0AA38NXD1"/>
<dbReference type="Proteomes" id="UP001163846">
    <property type="component" value="Unassembled WGS sequence"/>
</dbReference>
<sequence length="633" mass="70938">EEWIDSRLATHYQTVVNLPSVSVRPPTDDPPSEPEDYLTLTDLLSGLSAEATNSVLACLNFTSWGVFFNPSRVAPNPLLTTCDTGDGKIRSILQHPILYKTLYLMVGRAETCNVYNPSITELRDGTRRVQREVGLRQVLQEADSCNAHAGNLFQLVDFILASSGGILKAKTYPQFPGDVCRTDRDDFRPTVDLPVRDPPTPITTNEDLLRMYAHFKDPLPFPHTVPIYDGRGVEGLPPFSALPWEYSRIGQRCYPLYNNGSTDVPPNSIVTVGFTAHMWMPRTPLQGLCHCVSFGLHCYVQFILIVLPRVSPLHPRLLLHIVLPVHPVLLLLDLPMWLAPPGSIVMSCTIKIFTISVPTILKCRLSSIDARVMHTFLYSHPEAETPFVQHYGFRVYTNDDTRLFQIIVDIMCSEYVLPDTSIQNLYVVNDDYAPTPGAKFLVIFLNDPVRRSPPTGTPPIQPGTVEQNTPSRVSPISDLHVIILGILADGNIRSITNLNFQSLWYLFEFNLQSHPFRTPYWRRALLVRNGSRFKHISVLSRFTVASSSLCWDLQLGQNSFFFPFYPGTSPFHGFKSYLERIINFVNSPGMLPFLVHVGVLQLPFSSYQAAMASNLSPLASARQIASSPALPQS</sequence>
<reference evidence="1" key="1">
    <citation type="submission" date="2022-08" db="EMBL/GenBank/DDBJ databases">
        <authorList>
            <consortium name="DOE Joint Genome Institute"/>
            <person name="Min B."/>
            <person name="Riley R."/>
            <person name="Sierra-Patev S."/>
            <person name="Naranjo-Ortiz M."/>
            <person name="Looney B."/>
            <person name="Konkel Z."/>
            <person name="Slot J.C."/>
            <person name="Sakamoto Y."/>
            <person name="Steenwyk J.L."/>
            <person name="Rokas A."/>
            <person name="Carro J."/>
            <person name="Camarero S."/>
            <person name="Ferreira P."/>
            <person name="Molpeceres G."/>
            <person name="Ruiz-Duenas F.J."/>
            <person name="Serrano A."/>
            <person name="Henrissat B."/>
            <person name="Drula E."/>
            <person name="Hughes K.W."/>
            <person name="Mata J.L."/>
            <person name="Ishikawa N.K."/>
            <person name="Vargas-Isla R."/>
            <person name="Ushijima S."/>
            <person name="Smith C.A."/>
            <person name="Ahrendt S."/>
            <person name="Andreopoulos W."/>
            <person name="He G."/>
            <person name="Labutti K."/>
            <person name="Lipzen A."/>
            <person name="Ng V."/>
            <person name="Sandor L."/>
            <person name="Barry K."/>
            <person name="Martinez A.T."/>
            <person name="Xiao Y."/>
            <person name="Gibbons J.G."/>
            <person name="Terashima K."/>
            <person name="Hibbett D.S."/>
            <person name="Grigoriev I.V."/>
        </authorList>
    </citation>
    <scope>NUCLEOTIDE SEQUENCE</scope>
    <source>
        <strain evidence="1">TFB9207</strain>
    </source>
</reference>
<proteinExistence type="predicted"/>
<organism evidence="1 2">
    <name type="scientific">Lentinula raphanica</name>
    <dbReference type="NCBI Taxonomy" id="153919"/>
    <lineage>
        <taxon>Eukaryota</taxon>
        <taxon>Fungi</taxon>
        <taxon>Dikarya</taxon>
        <taxon>Basidiomycota</taxon>
        <taxon>Agaricomycotina</taxon>
        <taxon>Agaricomycetes</taxon>
        <taxon>Agaricomycetidae</taxon>
        <taxon>Agaricales</taxon>
        <taxon>Marasmiineae</taxon>
        <taxon>Omphalotaceae</taxon>
        <taxon>Lentinula</taxon>
    </lineage>
</organism>
<name>A0AA38NXD1_9AGAR</name>
<feature type="non-terminal residue" evidence="1">
    <location>
        <position position="633"/>
    </location>
</feature>
<evidence type="ECO:0000313" key="2">
    <source>
        <dbReference type="Proteomes" id="UP001163846"/>
    </source>
</evidence>
<keyword evidence="2" id="KW-1185">Reference proteome</keyword>